<dbReference type="AlphaFoldDB" id="Q0CZ33"/>
<gene>
    <name evidence="1" type="ORF">ATEG_01051</name>
</gene>
<evidence type="ECO:0000313" key="1">
    <source>
        <dbReference type="EMBL" id="EAU37808.1"/>
    </source>
</evidence>
<dbReference type="VEuPathDB" id="FungiDB:ATEG_01051"/>
<organism evidence="1 2">
    <name type="scientific">Aspergillus terreus (strain NIH 2624 / FGSC A1156)</name>
    <dbReference type="NCBI Taxonomy" id="341663"/>
    <lineage>
        <taxon>Eukaryota</taxon>
        <taxon>Fungi</taxon>
        <taxon>Dikarya</taxon>
        <taxon>Ascomycota</taxon>
        <taxon>Pezizomycotina</taxon>
        <taxon>Eurotiomycetes</taxon>
        <taxon>Eurotiomycetidae</taxon>
        <taxon>Eurotiales</taxon>
        <taxon>Aspergillaceae</taxon>
        <taxon>Aspergillus</taxon>
        <taxon>Aspergillus subgen. Circumdati</taxon>
    </lineage>
</organism>
<dbReference type="Proteomes" id="UP000007963">
    <property type="component" value="Unassembled WGS sequence"/>
</dbReference>
<dbReference type="GeneID" id="4315780"/>
<sequence>MASRKALKNGSLHGLLDPWLDLCQTRGCRTMELSQRDTECRLGSIYYNGDPWQVDAKVMQKPARTRPQAHYARSRLATLAIGFSLNHRESLGRGAVPSLHSTVSQVSVVPLDLDRFTAPAANDGLIQ</sequence>
<dbReference type="HOGENOM" id="CLU_1970089_0_0_1"/>
<evidence type="ECO:0000313" key="2">
    <source>
        <dbReference type="Proteomes" id="UP000007963"/>
    </source>
</evidence>
<proteinExistence type="predicted"/>
<dbReference type="EMBL" id="CH476595">
    <property type="protein sequence ID" value="EAU37808.1"/>
    <property type="molecule type" value="Genomic_DNA"/>
</dbReference>
<dbReference type="RefSeq" id="XP_001208416.1">
    <property type="nucleotide sequence ID" value="XM_001208416.1"/>
</dbReference>
<reference evidence="2" key="1">
    <citation type="submission" date="2005-09" db="EMBL/GenBank/DDBJ databases">
        <title>Annotation of the Aspergillus terreus NIH2624 genome.</title>
        <authorList>
            <person name="Birren B.W."/>
            <person name="Lander E.S."/>
            <person name="Galagan J.E."/>
            <person name="Nusbaum C."/>
            <person name="Devon K."/>
            <person name="Henn M."/>
            <person name="Ma L.-J."/>
            <person name="Jaffe D.B."/>
            <person name="Butler J."/>
            <person name="Alvarez P."/>
            <person name="Gnerre S."/>
            <person name="Grabherr M."/>
            <person name="Kleber M."/>
            <person name="Mauceli E.W."/>
            <person name="Brockman W."/>
            <person name="Rounsley S."/>
            <person name="Young S.K."/>
            <person name="LaButti K."/>
            <person name="Pushparaj V."/>
            <person name="DeCaprio D."/>
            <person name="Crawford M."/>
            <person name="Koehrsen M."/>
            <person name="Engels R."/>
            <person name="Montgomery P."/>
            <person name="Pearson M."/>
            <person name="Howarth C."/>
            <person name="Larson L."/>
            <person name="Luoma S."/>
            <person name="White J."/>
            <person name="Alvarado L."/>
            <person name="Kodira C.D."/>
            <person name="Zeng Q."/>
            <person name="Oleary S."/>
            <person name="Yandava C."/>
            <person name="Denning D.W."/>
            <person name="Nierman W.C."/>
            <person name="Milne T."/>
            <person name="Madden K."/>
        </authorList>
    </citation>
    <scope>NUCLEOTIDE SEQUENCE [LARGE SCALE GENOMIC DNA]</scope>
    <source>
        <strain evidence="2">NIH 2624 / FGSC A1156</strain>
    </source>
</reference>
<name>Q0CZ33_ASPTN</name>
<protein>
    <submittedName>
        <fullName evidence="1">Uncharacterized protein</fullName>
    </submittedName>
</protein>
<accession>Q0CZ33</accession>